<keyword evidence="3" id="KW-1185">Reference proteome</keyword>
<evidence type="ECO:0000256" key="1">
    <source>
        <dbReference type="SAM" id="MobiDB-lite"/>
    </source>
</evidence>
<dbReference type="Proteomes" id="UP000789396">
    <property type="component" value="Unassembled WGS sequence"/>
</dbReference>
<accession>A0A9N9P9U7</accession>
<sequence>FYIGHISQRWYTNLTVDSTLANKSTIVSILNEDYSTLENNEQIKFSHLERFRIMKKALTLAISIGRVEEFYEMHSSLVNEMENEIAKNKHQTIEQGDDLSKFAHTISNPIGIKMKRRKSKREKAFNNITNIKDQRKKKKRSADSDNEDLII</sequence>
<feature type="non-terminal residue" evidence="2">
    <location>
        <position position="151"/>
    </location>
</feature>
<reference evidence="2" key="1">
    <citation type="submission" date="2021-06" db="EMBL/GenBank/DDBJ databases">
        <authorList>
            <person name="Kallberg Y."/>
            <person name="Tangrot J."/>
            <person name="Rosling A."/>
        </authorList>
    </citation>
    <scope>NUCLEOTIDE SEQUENCE</scope>
    <source>
        <strain evidence="2">IN212</strain>
    </source>
</reference>
<organism evidence="2 3">
    <name type="scientific">Racocetra fulgida</name>
    <dbReference type="NCBI Taxonomy" id="60492"/>
    <lineage>
        <taxon>Eukaryota</taxon>
        <taxon>Fungi</taxon>
        <taxon>Fungi incertae sedis</taxon>
        <taxon>Mucoromycota</taxon>
        <taxon>Glomeromycotina</taxon>
        <taxon>Glomeromycetes</taxon>
        <taxon>Diversisporales</taxon>
        <taxon>Gigasporaceae</taxon>
        <taxon>Racocetra</taxon>
    </lineage>
</organism>
<comment type="caution">
    <text evidence="2">The sequence shown here is derived from an EMBL/GenBank/DDBJ whole genome shotgun (WGS) entry which is preliminary data.</text>
</comment>
<gene>
    <name evidence="2" type="ORF">RFULGI_LOCUS17929</name>
</gene>
<protein>
    <submittedName>
        <fullName evidence="2">4128_t:CDS:1</fullName>
    </submittedName>
</protein>
<evidence type="ECO:0000313" key="2">
    <source>
        <dbReference type="EMBL" id="CAG8802962.1"/>
    </source>
</evidence>
<evidence type="ECO:0000313" key="3">
    <source>
        <dbReference type="Proteomes" id="UP000789396"/>
    </source>
</evidence>
<feature type="region of interest" description="Disordered" evidence="1">
    <location>
        <begin position="132"/>
        <end position="151"/>
    </location>
</feature>
<dbReference type="EMBL" id="CAJVPZ010074296">
    <property type="protein sequence ID" value="CAG8802962.1"/>
    <property type="molecule type" value="Genomic_DNA"/>
</dbReference>
<dbReference type="OrthoDB" id="2327721at2759"/>
<feature type="non-terminal residue" evidence="2">
    <location>
        <position position="1"/>
    </location>
</feature>
<name>A0A9N9P9U7_9GLOM</name>
<dbReference type="AlphaFoldDB" id="A0A9N9P9U7"/>
<proteinExistence type="predicted"/>